<proteinExistence type="predicted"/>
<reference evidence="1 2" key="1">
    <citation type="submission" date="2019-05" db="EMBL/GenBank/DDBJ databases">
        <authorList>
            <person name="Qu J.-H."/>
        </authorList>
    </citation>
    <scope>NUCLEOTIDE SEQUENCE [LARGE SCALE GENOMIC DNA]</scope>
    <source>
        <strain evidence="1 2">NS28</strain>
    </source>
</reference>
<evidence type="ECO:0000313" key="2">
    <source>
        <dbReference type="Proteomes" id="UP000323994"/>
    </source>
</evidence>
<name>A0A5M8QU70_9BACT</name>
<dbReference type="AlphaFoldDB" id="A0A5M8QU70"/>
<evidence type="ECO:0000313" key="1">
    <source>
        <dbReference type="EMBL" id="KAA6438818.1"/>
    </source>
</evidence>
<organism evidence="1 2">
    <name type="scientific">Dyadobacter flavalbus</name>
    <dbReference type="NCBI Taxonomy" id="2579942"/>
    <lineage>
        <taxon>Bacteria</taxon>
        <taxon>Pseudomonadati</taxon>
        <taxon>Bacteroidota</taxon>
        <taxon>Cytophagia</taxon>
        <taxon>Cytophagales</taxon>
        <taxon>Spirosomataceae</taxon>
        <taxon>Dyadobacter</taxon>
    </lineage>
</organism>
<sequence>MIVSDAFESAAKEAARKLLDAYLDAPMPREDNKPMYGACVLSQGVIMFGFQKAGKATMAHEFFWFNKSVCLITAVYGEGGNKHLNWATNSVSDLENKKLLNDSLLYPLITIFFKKYASMETKYIQANKKLKDTQCKYVNDTNVGITHFVSKWFTTIVKSDGFKVRGHFRFQPKKKDGEWTKELIWINEFQKEGYTAPARKLNHA</sequence>
<comment type="caution">
    <text evidence="1">The sequence shown here is derived from an EMBL/GenBank/DDBJ whole genome shotgun (WGS) entry which is preliminary data.</text>
</comment>
<accession>A0A5M8QU70</accession>
<keyword evidence="2" id="KW-1185">Reference proteome</keyword>
<dbReference type="OrthoDB" id="1092387at2"/>
<gene>
    <name evidence="1" type="ORF">FEM33_15470</name>
</gene>
<dbReference type="EMBL" id="VBSN01000044">
    <property type="protein sequence ID" value="KAA6438818.1"/>
    <property type="molecule type" value="Genomic_DNA"/>
</dbReference>
<dbReference type="Proteomes" id="UP000323994">
    <property type="component" value="Unassembled WGS sequence"/>
</dbReference>
<protein>
    <submittedName>
        <fullName evidence="1">Uncharacterized protein</fullName>
    </submittedName>
</protein>
<dbReference type="RefSeq" id="WP_139012930.1">
    <property type="nucleotide sequence ID" value="NZ_VBSN01000044.1"/>
</dbReference>